<dbReference type="PANTHER" id="PTHR45648">
    <property type="entry name" value="GDSL LIPASE/ACYLHYDROLASE FAMILY PROTEIN (AFU_ORTHOLOGUE AFUA_4G14700)"/>
    <property type="match status" value="1"/>
</dbReference>
<dbReference type="RefSeq" id="WP_268610889.1">
    <property type="nucleotide sequence ID" value="NZ_CP113797.1"/>
</dbReference>
<dbReference type="InterPro" id="IPR051058">
    <property type="entry name" value="GDSL_Est/Lipase"/>
</dbReference>
<dbReference type="Proteomes" id="UP001163152">
    <property type="component" value="Chromosome"/>
</dbReference>
<protein>
    <submittedName>
        <fullName evidence="2">SGNH/GDSL hydrolase family protein</fullName>
    </submittedName>
</protein>
<evidence type="ECO:0000313" key="2">
    <source>
        <dbReference type="EMBL" id="WAL60933.1"/>
    </source>
</evidence>
<keyword evidence="3" id="KW-1185">Reference proteome</keyword>
<evidence type="ECO:0000256" key="1">
    <source>
        <dbReference type="ARBA" id="ARBA00022801"/>
    </source>
</evidence>
<dbReference type="Gene3D" id="3.40.50.1110">
    <property type="entry name" value="SGNH hydrolase"/>
    <property type="match status" value="1"/>
</dbReference>
<dbReference type="SUPFAM" id="SSF52266">
    <property type="entry name" value="SGNH hydrolase"/>
    <property type="match status" value="1"/>
</dbReference>
<accession>A0A9E9C921</accession>
<dbReference type="InterPro" id="IPR036514">
    <property type="entry name" value="SGNH_hydro_sf"/>
</dbReference>
<name>A0A9E9C921_9CYAN</name>
<keyword evidence="1 2" id="KW-0378">Hydrolase</keyword>
<dbReference type="Pfam" id="PF00657">
    <property type="entry name" value="Lipase_GDSL"/>
    <property type="match status" value="1"/>
</dbReference>
<sequence>MALTVSTPLLQPLAPIAELVVFGDSLSDVGNVFQATGGLHPPSPYFQGRYSNGRVWVEYLSDRLELSSTDMTNFAYGGATAADTPNALVPSLHSQVQSFLSSYSQVSTQINTQALYVIWIGANDYLQGSARTDAPANVVIESIDTLVRAGATRILVANLPNLGQLPATQNSTQADTLNSLSKAYNRRLQRSLNQLNQSLSQENQHTAKLKLAVLDVNALYRHAITNPAKYGLTNVTQACLTESQRCDQPEQFLFWDGIHPTTAAHQVLGEAAFAAIQDAGMTRSQLAQLP</sequence>
<dbReference type="PANTHER" id="PTHR45648:SF22">
    <property type="entry name" value="GDSL LIPASE_ACYLHYDROLASE FAMILY PROTEIN (AFU_ORTHOLOGUE AFUA_4G14700)"/>
    <property type="match status" value="1"/>
</dbReference>
<dbReference type="AlphaFoldDB" id="A0A9E9C921"/>
<dbReference type="InterPro" id="IPR001087">
    <property type="entry name" value="GDSL"/>
</dbReference>
<dbReference type="CDD" id="cd01846">
    <property type="entry name" value="fatty_acyltransferase_like"/>
    <property type="match status" value="1"/>
</dbReference>
<evidence type="ECO:0000313" key="3">
    <source>
        <dbReference type="Proteomes" id="UP001163152"/>
    </source>
</evidence>
<dbReference type="GO" id="GO:0016788">
    <property type="term" value="F:hydrolase activity, acting on ester bonds"/>
    <property type="evidence" value="ECO:0007669"/>
    <property type="project" value="InterPro"/>
</dbReference>
<proteinExistence type="predicted"/>
<dbReference type="KEGG" id="tsin:OXH18_02740"/>
<gene>
    <name evidence="2" type="ORF">OXH18_02740</name>
</gene>
<reference evidence="2" key="1">
    <citation type="submission" date="2022-12" db="EMBL/GenBank/DDBJ databases">
        <title>Polyphasic identification of a Novel Hot-Spring Cyanobacterium Ocullathermofonsia sinensis gen nov. sp. nov. and Genomic Insights on its Adaptations to the Thermal Habitat.</title>
        <authorList>
            <person name="Daroch M."/>
            <person name="Tang J."/>
            <person name="Jiang Y."/>
        </authorList>
    </citation>
    <scope>NUCLEOTIDE SEQUENCE</scope>
    <source>
        <strain evidence="2">PKUAC-SCTA174</strain>
    </source>
</reference>
<dbReference type="EMBL" id="CP113797">
    <property type="protein sequence ID" value="WAL60933.1"/>
    <property type="molecule type" value="Genomic_DNA"/>
</dbReference>
<organism evidence="2 3">
    <name type="scientific">Thermocoleostomius sinensis A174</name>
    <dbReference type="NCBI Taxonomy" id="2016057"/>
    <lineage>
        <taxon>Bacteria</taxon>
        <taxon>Bacillati</taxon>
        <taxon>Cyanobacteriota</taxon>
        <taxon>Cyanophyceae</taxon>
        <taxon>Oculatellales</taxon>
        <taxon>Oculatellaceae</taxon>
        <taxon>Thermocoleostomius</taxon>
    </lineage>
</organism>